<organism evidence="2 3">
    <name type="scientific">Halorientalis persicus</name>
    <dbReference type="NCBI Taxonomy" id="1367881"/>
    <lineage>
        <taxon>Archaea</taxon>
        <taxon>Methanobacteriati</taxon>
        <taxon>Methanobacteriota</taxon>
        <taxon>Stenosarchaea group</taxon>
        <taxon>Halobacteria</taxon>
        <taxon>Halobacteriales</taxon>
        <taxon>Haloarculaceae</taxon>
        <taxon>Halorientalis</taxon>
    </lineage>
</organism>
<dbReference type="AlphaFoldDB" id="A0A1H8CS25"/>
<dbReference type="Gene3D" id="2.60.40.10">
    <property type="entry name" value="Immunoglobulins"/>
    <property type="match status" value="1"/>
</dbReference>
<evidence type="ECO:0000313" key="3">
    <source>
        <dbReference type="Proteomes" id="UP000198775"/>
    </source>
</evidence>
<gene>
    <name evidence="2" type="ORF">SAMN05216388_100144</name>
</gene>
<keyword evidence="1" id="KW-0472">Membrane</keyword>
<sequence>MSFRDDERGQAIQVGAVLLFATLIIAFSTYQAFVVPNQNREVEFNHNQDVQGDLQEVRNTVVSVPGGNTGRSIRVDLGARYPSRLVALNPGPATGTLRTIGTSDERYKLTITNATTTGETGDYWNGSSHVYNTGGLAYAPNYNLYDQAPRTIYENSVLYNEGRDRSITVTDQQLIRGNRITLVTLNGSLGTTRSGTVSVDPEPLSTSTRTVTVSNDSHNVTVRVPTRLSAAQWRNLTAGETNVRGLTVDSGAVDGDWGLLKLDLEPDTTYDLRMAKVGMGTGYDDPTAEYILPVAGNESTVPEGGTQRITVEVRDGYNNPVEGVDVNASVSLTDASVSPTQRETNAEGQVVFAYNATDVEIDGVAQETERLNISFDTPPGGLDTTTFDRQAPENVTVELTVRNADDSGLGGGGGGSGDLVYDGNAVAYDGQDGNSVPGGVNATFINEFGQDLTITDIRVAPQNANIDTLDDTVGTNTPAAPGRNELYVDSDVQNGYVDVDDGFGLPTTIDVDSDGFLNNGNPVVSAGSPMTVYLYEFYDGGTNVDMGGQTVDITVSYRLENGLFGEKTYSVTPTGSGSGGGGTTAAERVDFVTGSQDPDFTLTGSLAFDIENTGMSDVTVEQMSVDVTSAENIQTLEEGIGVNPEMEIVGTTDSGSYSTGSYSLGNTVTLDNFATIDGNSQATFGLRYFRRGSNRQSVASEDISVTVTYSDGSTDTFTFTA</sequence>
<dbReference type="RefSeq" id="WP_092656405.1">
    <property type="nucleotide sequence ID" value="NZ_FOCX01000001.1"/>
</dbReference>
<name>A0A1H8CS25_9EURY</name>
<protein>
    <recommendedName>
        <fullName evidence="4">Big-1 domain-containing protein</fullName>
    </recommendedName>
</protein>
<proteinExistence type="predicted"/>
<dbReference type="Proteomes" id="UP000198775">
    <property type="component" value="Unassembled WGS sequence"/>
</dbReference>
<evidence type="ECO:0000313" key="2">
    <source>
        <dbReference type="EMBL" id="SEM96947.1"/>
    </source>
</evidence>
<dbReference type="InterPro" id="IPR013783">
    <property type="entry name" value="Ig-like_fold"/>
</dbReference>
<evidence type="ECO:0008006" key="4">
    <source>
        <dbReference type="Google" id="ProtNLM"/>
    </source>
</evidence>
<dbReference type="OrthoDB" id="121941at2157"/>
<keyword evidence="1" id="KW-1133">Transmembrane helix</keyword>
<evidence type="ECO:0000256" key="1">
    <source>
        <dbReference type="SAM" id="Phobius"/>
    </source>
</evidence>
<keyword evidence="1" id="KW-0812">Transmembrane</keyword>
<keyword evidence="3" id="KW-1185">Reference proteome</keyword>
<dbReference type="InterPro" id="IPR008964">
    <property type="entry name" value="Invasin/intimin_cell_adhesion"/>
</dbReference>
<dbReference type="SUPFAM" id="SSF49373">
    <property type="entry name" value="Invasin/intimin cell-adhesion fragments"/>
    <property type="match status" value="1"/>
</dbReference>
<reference evidence="3" key="1">
    <citation type="submission" date="2016-10" db="EMBL/GenBank/DDBJ databases">
        <authorList>
            <person name="Varghese N."/>
            <person name="Submissions S."/>
        </authorList>
    </citation>
    <scope>NUCLEOTIDE SEQUENCE [LARGE SCALE GENOMIC DNA]</scope>
    <source>
        <strain evidence="3">IBRC-M 10043</strain>
    </source>
</reference>
<feature type="transmembrane region" description="Helical" evidence="1">
    <location>
        <begin position="12"/>
        <end position="33"/>
    </location>
</feature>
<accession>A0A1H8CS25</accession>
<dbReference type="EMBL" id="FOCX01000001">
    <property type="protein sequence ID" value="SEM96947.1"/>
    <property type="molecule type" value="Genomic_DNA"/>
</dbReference>